<dbReference type="PANTHER" id="PTHR43777:SF1">
    <property type="entry name" value="MOLYBDENUM COFACTOR CYTIDYLYLTRANSFERASE"/>
    <property type="match status" value="1"/>
</dbReference>
<feature type="domain" description="MobA-like NTP transferase" evidence="2">
    <location>
        <begin position="8"/>
        <end position="170"/>
    </location>
</feature>
<sequence length="224" mass="24557">MNEVSIAAIYLAAGDSRRMGTDKRALPWGESTLGAAGLKAALRSRLAPVIVVIPPDDALAWFPVELRNHKKCRFVRCAVHHHGQAHSLACGLQEALAAGADAAAVLLADQPFVTSETIDVLADLYRRHRPDYVAFARFGTPMPPVIFGKQMFPSLLSLKGDAGGRALFRDPHWYGLLYEGDETAGIDIDTKDDYKRAVMDREEKEGRHPWPSVKASSAKKRGIK</sequence>
<proteinExistence type="predicted"/>
<organism evidence="3 4">
    <name type="scientific">Geobacillus kaustophilus</name>
    <dbReference type="NCBI Taxonomy" id="1462"/>
    <lineage>
        <taxon>Bacteria</taxon>
        <taxon>Bacillati</taxon>
        <taxon>Bacillota</taxon>
        <taxon>Bacilli</taxon>
        <taxon>Bacillales</taxon>
        <taxon>Anoxybacillaceae</taxon>
        <taxon>Geobacillus</taxon>
        <taxon>Geobacillus thermoleovorans group</taxon>
    </lineage>
</organism>
<name>A0A0D8BNV8_GEOKU</name>
<comment type="caution">
    <text evidence="3">The sequence shown here is derived from an EMBL/GenBank/DDBJ whole genome shotgun (WGS) entry which is preliminary data.</text>
</comment>
<dbReference type="PANTHER" id="PTHR43777">
    <property type="entry name" value="MOLYBDENUM COFACTOR CYTIDYLYLTRANSFERASE"/>
    <property type="match status" value="1"/>
</dbReference>
<reference evidence="3 4" key="1">
    <citation type="submission" date="2015-01" db="EMBL/GenBank/DDBJ databases">
        <authorList>
            <person name="Filippidou S."/>
            <person name="Jeanneret N."/>
            <person name="Russel-Delif L."/>
            <person name="Junier T."/>
            <person name="Wunderlin T."/>
            <person name="Molina V."/>
            <person name="Johnson S.L."/>
            <person name="Davenport K.W."/>
            <person name="Chain P.S."/>
            <person name="Dorador C."/>
            <person name="Junier P."/>
        </authorList>
    </citation>
    <scope>NUCLEOTIDE SEQUENCE [LARGE SCALE GENOMIC DNA]</scope>
    <source>
        <strain evidence="3 4">Et7/4</strain>
    </source>
</reference>
<evidence type="ECO:0000313" key="3">
    <source>
        <dbReference type="EMBL" id="KJE25820.1"/>
    </source>
</evidence>
<dbReference type="Gene3D" id="3.90.550.10">
    <property type="entry name" value="Spore Coat Polysaccharide Biosynthesis Protein SpsA, Chain A"/>
    <property type="match status" value="1"/>
</dbReference>
<dbReference type="InterPro" id="IPR017615">
    <property type="entry name" value="Xanthine_dehydrogenase_PucB"/>
</dbReference>
<accession>A0A0D8BNV8</accession>
<dbReference type="CDD" id="cd04182">
    <property type="entry name" value="GT_2_like_f"/>
    <property type="match status" value="1"/>
</dbReference>
<dbReference type="AlphaFoldDB" id="A0A0D8BNV8"/>
<dbReference type="PATRIC" id="fig|1462.6.peg.3092"/>
<dbReference type="OrthoDB" id="285216at2"/>
<dbReference type="SUPFAM" id="SSF53448">
    <property type="entry name" value="Nucleotide-diphospho-sugar transferases"/>
    <property type="match status" value="1"/>
</dbReference>
<evidence type="ECO:0000256" key="1">
    <source>
        <dbReference type="SAM" id="MobiDB-lite"/>
    </source>
</evidence>
<dbReference type="RefSeq" id="WP_044733272.1">
    <property type="nucleotide sequence ID" value="NZ_JYBP01000003.1"/>
</dbReference>
<dbReference type="Proteomes" id="UP000032522">
    <property type="component" value="Unassembled WGS sequence"/>
</dbReference>
<gene>
    <name evidence="3" type="ORF">LG52_2800</name>
</gene>
<dbReference type="GO" id="GO:0016779">
    <property type="term" value="F:nucleotidyltransferase activity"/>
    <property type="evidence" value="ECO:0007669"/>
    <property type="project" value="UniProtKB-ARBA"/>
</dbReference>
<dbReference type="NCBIfam" id="TIGR03202">
    <property type="entry name" value="pucB"/>
    <property type="match status" value="1"/>
</dbReference>
<evidence type="ECO:0000313" key="4">
    <source>
        <dbReference type="Proteomes" id="UP000032522"/>
    </source>
</evidence>
<feature type="region of interest" description="Disordered" evidence="1">
    <location>
        <begin position="201"/>
        <end position="224"/>
    </location>
</feature>
<protein>
    <submittedName>
        <fullName evidence="3">MobA-like NTP transferase domain protein</fullName>
    </submittedName>
</protein>
<evidence type="ECO:0000259" key="2">
    <source>
        <dbReference type="Pfam" id="PF12804"/>
    </source>
</evidence>
<dbReference type="EMBL" id="JYBP01000003">
    <property type="protein sequence ID" value="KJE25820.1"/>
    <property type="molecule type" value="Genomic_DNA"/>
</dbReference>
<dbReference type="InterPro" id="IPR029044">
    <property type="entry name" value="Nucleotide-diphossugar_trans"/>
</dbReference>
<dbReference type="Pfam" id="PF12804">
    <property type="entry name" value="NTP_transf_3"/>
    <property type="match status" value="1"/>
</dbReference>
<dbReference type="InterPro" id="IPR025877">
    <property type="entry name" value="MobA-like_NTP_Trfase"/>
</dbReference>
<keyword evidence="3" id="KW-0808">Transferase</keyword>